<feature type="domain" description="Nucleoporin NSP1-like C-terminal" evidence="1">
    <location>
        <begin position="24"/>
        <end position="61"/>
    </location>
</feature>
<name>A0A0D0A827_9AGAM</name>
<dbReference type="OrthoDB" id="344345at2759"/>
<reference evidence="3" key="2">
    <citation type="submission" date="2015-01" db="EMBL/GenBank/DDBJ databases">
        <title>Evolutionary Origins and Diversification of the Mycorrhizal Mutualists.</title>
        <authorList>
            <consortium name="DOE Joint Genome Institute"/>
            <consortium name="Mycorrhizal Genomics Consortium"/>
            <person name="Kohler A."/>
            <person name="Kuo A."/>
            <person name="Nagy L.G."/>
            <person name="Floudas D."/>
            <person name="Copeland A."/>
            <person name="Barry K.W."/>
            <person name="Cichocki N."/>
            <person name="Veneault-Fourrey C."/>
            <person name="LaButti K."/>
            <person name="Lindquist E.A."/>
            <person name="Lipzen A."/>
            <person name="Lundell T."/>
            <person name="Morin E."/>
            <person name="Murat C."/>
            <person name="Riley R."/>
            <person name="Ohm R."/>
            <person name="Sun H."/>
            <person name="Tunlid A."/>
            <person name="Henrissat B."/>
            <person name="Grigoriev I.V."/>
            <person name="Hibbett D.S."/>
            <person name="Martin F."/>
        </authorList>
    </citation>
    <scope>NUCLEOTIDE SEQUENCE [LARGE SCALE GENOMIC DNA]</scope>
    <source>
        <strain evidence="3">441</strain>
    </source>
</reference>
<gene>
    <name evidence="2" type="ORF">PISMIDRAFT_300828</name>
</gene>
<organism evidence="2 3">
    <name type="scientific">Pisolithus microcarpus 441</name>
    <dbReference type="NCBI Taxonomy" id="765257"/>
    <lineage>
        <taxon>Eukaryota</taxon>
        <taxon>Fungi</taxon>
        <taxon>Dikarya</taxon>
        <taxon>Basidiomycota</taxon>
        <taxon>Agaricomycotina</taxon>
        <taxon>Agaricomycetes</taxon>
        <taxon>Agaricomycetidae</taxon>
        <taxon>Boletales</taxon>
        <taxon>Sclerodermatineae</taxon>
        <taxon>Pisolithaceae</taxon>
        <taxon>Pisolithus</taxon>
    </lineage>
</organism>
<evidence type="ECO:0000313" key="2">
    <source>
        <dbReference type="EMBL" id="KIK30582.1"/>
    </source>
</evidence>
<protein>
    <recommendedName>
        <fullName evidence="1">Nucleoporin NSP1-like C-terminal domain-containing protein</fullName>
    </recommendedName>
</protein>
<evidence type="ECO:0000259" key="1">
    <source>
        <dbReference type="Pfam" id="PF05064"/>
    </source>
</evidence>
<dbReference type="Pfam" id="PF05064">
    <property type="entry name" value="Nsp1_C"/>
    <property type="match status" value="1"/>
</dbReference>
<dbReference type="EMBL" id="KN833686">
    <property type="protein sequence ID" value="KIK30582.1"/>
    <property type="molecule type" value="Genomic_DNA"/>
</dbReference>
<accession>A0A0D0A827</accession>
<keyword evidence="3" id="KW-1185">Reference proteome</keyword>
<dbReference type="Proteomes" id="UP000054018">
    <property type="component" value="Unassembled WGS sequence"/>
</dbReference>
<dbReference type="AlphaFoldDB" id="A0A0D0A827"/>
<dbReference type="STRING" id="765257.A0A0D0A827"/>
<dbReference type="HOGENOM" id="CLU_2387018_0_0_1"/>
<proteinExistence type="predicted"/>
<sequence>MSIMYIFILNRCGAASPRTSIALAPPSVLKGKTIEIVNKWPSKLENHVREFNKFAADVAVWPSGVHRLNSTPAGCAIQLHSDSGERTDRYRADP</sequence>
<reference evidence="2 3" key="1">
    <citation type="submission" date="2014-04" db="EMBL/GenBank/DDBJ databases">
        <authorList>
            <consortium name="DOE Joint Genome Institute"/>
            <person name="Kuo A."/>
            <person name="Kohler A."/>
            <person name="Costa M.D."/>
            <person name="Nagy L.G."/>
            <person name="Floudas D."/>
            <person name="Copeland A."/>
            <person name="Barry K.W."/>
            <person name="Cichocki N."/>
            <person name="Veneault-Fourrey C."/>
            <person name="LaButti K."/>
            <person name="Lindquist E.A."/>
            <person name="Lipzen A."/>
            <person name="Lundell T."/>
            <person name="Morin E."/>
            <person name="Murat C."/>
            <person name="Sun H."/>
            <person name="Tunlid A."/>
            <person name="Henrissat B."/>
            <person name="Grigoriev I.V."/>
            <person name="Hibbett D.S."/>
            <person name="Martin F."/>
            <person name="Nordberg H.P."/>
            <person name="Cantor M.N."/>
            <person name="Hua S.X."/>
        </authorList>
    </citation>
    <scope>NUCLEOTIDE SEQUENCE [LARGE SCALE GENOMIC DNA]</scope>
    <source>
        <strain evidence="2 3">441</strain>
    </source>
</reference>
<evidence type="ECO:0000313" key="3">
    <source>
        <dbReference type="Proteomes" id="UP000054018"/>
    </source>
</evidence>
<dbReference type="InterPro" id="IPR007758">
    <property type="entry name" value="Nucleoporin_NSP1_C"/>
</dbReference>